<dbReference type="RefSeq" id="WP_388110545.1">
    <property type="nucleotide sequence ID" value="NZ_JBIAHM010000011.1"/>
</dbReference>
<name>A0ABW6MAL1_9ACTN</name>
<dbReference type="InterPro" id="IPR043917">
    <property type="entry name" value="DUF5753"/>
</dbReference>
<sequence>MSSDYQSARIALGARLRELRVEAGLNGKQLAAQLSWPPSKVSKLENAKQSPAAEDLRALANALGVPEVQAELMGRLRSLETHYAAWRRQLAAGVRARQEAWQATENSTAEVRNFETACIPGLLQTAEYARHMFQRTTALHRTPPDIEAGVNARMQRQQALYMPGRDFKFLVWEPALHMLLCPREVMASQLDRLTGVFGMSSVHLGIVPLGADLTVVPTHGFWLFDDRLVMVETIGAELRLTDRAEVDLYRTVWNELEQAAVTGPQAHRVIVRARATLDLM</sequence>
<proteinExistence type="predicted"/>
<dbReference type="Pfam" id="PF19054">
    <property type="entry name" value="DUF5753"/>
    <property type="match status" value="1"/>
</dbReference>
<keyword evidence="3" id="KW-1185">Reference proteome</keyword>
<dbReference type="Gene3D" id="1.10.260.40">
    <property type="entry name" value="lambda repressor-like DNA-binding domains"/>
    <property type="match status" value="1"/>
</dbReference>
<feature type="domain" description="HTH cro/C1-type" evidence="1">
    <location>
        <begin position="16"/>
        <end position="72"/>
    </location>
</feature>
<dbReference type="SMART" id="SM00530">
    <property type="entry name" value="HTH_XRE"/>
    <property type="match status" value="1"/>
</dbReference>
<protein>
    <submittedName>
        <fullName evidence="2">Helix-turn-helix domain-containing protein</fullName>
    </submittedName>
</protein>
<comment type="caution">
    <text evidence="2">The sequence shown here is derived from an EMBL/GenBank/DDBJ whole genome shotgun (WGS) entry which is preliminary data.</text>
</comment>
<dbReference type="PROSITE" id="PS50943">
    <property type="entry name" value="HTH_CROC1"/>
    <property type="match status" value="1"/>
</dbReference>
<dbReference type="SUPFAM" id="SSF47413">
    <property type="entry name" value="lambda repressor-like DNA-binding domains"/>
    <property type="match status" value="1"/>
</dbReference>
<dbReference type="InterPro" id="IPR001387">
    <property type="entry name" value="Cro/C1-type_HTH"/>
</dbReference>
<accession>A0ABW6MAL1</accession>
<dbReference type="Pfam" id="PF13560">
    <property type="entry name" value="HTH_31"/>
    <property type="match status" value="1"/>
</dbReference>
<evidence type="ECO:0000313" key="2">
    <source>
        <dbReference type="EMBL" id="MFE9602548.1"/>
    </source>
</evidence>
<organism evidence="2 3">
    <name type="scientific">Streptomyces hokutonensis</name>
    <dbReference type="NCBI Taxonomy" id="1306990"/>
    <lineage>
        <taxon>Bacteria</taxon>
        <taxon>Bacillati</taxon>
        <taxon>Actinomycetota</taxon>
        <taxon>Actinomycetes</taxon>
        <taxon>Kitasatosporales</taxon>
        <taxon>Streptomycetaceae</taxon>
        <taxon>Streptomyces</taxon>
    </lineage>
</organism>
<dbReference type="InterPro" id="IPR010982">
    <property type="entry name" value="Lambda_DNA-bd_dom_sf"/>
</dbReference>
<dbReference type="CDD" id="cd00093">
    <property type="entry name" value="HTH_XRE"/>
    <property type="match status" value="1"/>
</dbReference>
<dbReference type="Proteomes" id="UP001601303">
    <property type="component" value="Unassembled WGS sequence"/>
</dbReference>
<gene>
    <name evidence="2" type="ORF">ACFYNQ_28790</name>
</gene>
<evidence type="ECO:0000313" key="3">
    <source>
        <dbReference type="Proteomes" id="UP001601303"/>
    </source>
</evidence>
<dbReference type="EMBL" id="JBIAHM010000011">
    <property type="protein sequence ID" value="MFE9602548.1"/>
    <property type="molecule type" value="Genomic_DNA"/>
</dbReference>
<reference evidence="2 3" key="1">
    <citation type="submission" date="2024-10" db="EMBL/GenBank/DDBJ databases">
        <title>The Natural Products Discovery Center: Release of the First 8490 Sequenced Strains for Exploring Actinobacteria Biosynthetic Diversity.</title>
        <authorList>
            <person name="Kalkreuter E."/>
            <person name="Kautsar S.A."/>
            <person name="Yang D."/>
            <person name="Bader C.D."/>
            <person name="Teijaro C.N."/>
            <person name="Fluegel L."/>
            <person name="Davis C.M."/>
            <person name="Simpson J.R."/>
            <person name="Lauterbach L."/>
            <person name="Steele A.D."/>
            <person name="Gui C."/>
            <person name="Meng S."/>
            <person name="Li G."/>
            <person name="Viehrig K."/>
            <person name="Ye F."/>
            <person name="Su P."/>
            <person name="Kiefer A.F."/>
            <person name="Nichols A."/>
            <person name="Cepeda A.J."/>
            <person name="Yan W."/>
            <person name="Fan B."/>
            <person name="Jiang Y."/>
            <person name="Adhikari A."/>
            <person name="Zheng C.-J."/>
            <person name="Schuster L."/>
            <person name="Cowan T.M."/>
            <person name="Smanski M.J."/>
            <person name="Chevrette M.G."/>
            <person name="De Carvalho L.P.S."/>
            <person name="Shen B."/>
        </authorList>
    </citation>
    <scope>NUCLEOTIDE SEQUENCE [LARGE SCALE GENOMIC DNA]</scope>
    <source>
        <strain evidence="2 3">NPDC006488</strain>
    </source>
</reference>
<evidence type="ECO:0000259" key="1">
    <source>
        <dbReference type="PROSITE" id="PS50943"/>
    </source>
</evidence>